<protein>
    <submittedName>
        <fullName evidence="1">Uncharacterized protein</fullName>
    </submittedName>
</protein>
<accession>A0A7W8UEX8</accession>
<dbReference type="Proteomes" id="UP000585507">
    <property type="component" value="Unassembled WGS sequence"/>
</dbReference>
<evidence type="ECO:0000313" key="2">
    <source>
        <dbReference type="Proteomes" id="UP000585507"/>
    </source>
</evidence>
<comment type="caution">
    <text evidence="1">The sequence shown here is derived from an EMBL/GenBank/DDBJ whole genome shotgun (WGS) entry which is preliminary data.</text>
</comment>
<reference evidence="1 2" key="1">
    <citation type="submission" date="2020-08" db="EMBL/GenBank/DDBJ databases">
        <title>Genomic Encyclopedia of Type Strains, Phase IV (KMG-V): Genome sequencing to study the core and pangenomes of soil and plant-associated prokaryotes.</title>
        <authorList>
            <person name="Whitman W."/>
        </authorList>
    </citation>
    <scope>NUCLEOTIDE SEQUENCE [LARGE SCALE GENOMIC DNA]</scope>
    <source>
        <strain evidence="1 2">SEMIA 4084</strain>
    </source>
</reference>
<keyword evidence="2" id="KW-1185">Reference proteome</keyword>
<dbReference type="EMBL" id="JACHBK010000009">
    <property type="protein sequence ID" value="MBB5537312.1"/>
    <property type="molecule type" value="Genomic_DNA"/>
</dbReference>
<name>A0A7W8UEX8_9HYPH</name>
<sequence>MNARLLRLLPLLPGGEKVAPPGLACGKPEDRLRAG</sequence>
<evidence type="ECO:0000313" key="1">
    <source>
        <dbReference type="EMBL" id="MBB5537312.1"/>
    </source>
</evidence>
<proteinExistence type="predicted"/>
<gene>
    <name evidence="1" type="ORF">GGD55_004028</name>
</gene>
<dbReference type="AlphaFoldDB" id="A0A7W8UEX8"/>
<organism evidence="1 2">
    <name type="scientific">Rhizobium giardinii</name>
    <dbReference type="NCBI Taxonomy" id="56731"/>
    <lineage>
        <taxon>Bacteria</taxon>
        <taxon>Pseudomonadati</taxon>
        <taxon>Pseudomonadota</taxon>
        <taxon>Alphaproteobacteria</taxon>
        <taxon>Hyphomicrobiales</taxon>
        <taxon>Rhizobiaceae</taxon>
        <taxon>Rhizobium/Agrobacterium group</taxon>
        <taxon>Rhizobium</taxon>
    </lineage>
</organism>